<evidence type="ECO:0000256" key="1">
    <source>
        <dbReference type="ARBA" id="ARBA00005901"/>
    </source>
</evidence>
<organism evidence="6 7">
    <name type="scientific">Treponema ruminis</name>
    <dbReference type="NCBI Taxonomy" id="744515"/>
    <lineage>
        <taxon>Bacteria</taxon>
        <taxon>Pseudomonadati</taxon>
        <taxon>Spirochaetota</taxon>
        <taxon>Spirochaetia</taxon>
        <taxon>Spirochaetales</taxon>
        <taxon>Treponemataceae</taxon>
        <taxon>Treponema</taxon>
    </lineage>
</organism>
<keyword evidence="5" id="KW-0175">Coiled coil</keyword>
<gene>
    <name evidence="6" type="ORF">HNP76_001796</name>
</gene>
<evidence type="ECO:0000256" key="3">
    <source>
        <dbReference type="ARBA" id="ARBA00022448"/>
    </source>
</evidence>
<dbReference type="Pfam" id="PF01991">
    <property type="entry name" value="vATP-synt_E"/>
    <property type="match status" value="1"/>
</dbReference>
<dbReference type="GO" id="GO:0033178">
    <property type="term" value="C:proton-transporting two-sector ATPase complex, catalytic domain"/>
    <property type="evidence" value="ECO:0007669"/>
    <property type="project" value="InterPro"/>
</dbReference>
<evidence type="ECO:0000256" key="2">
    <source>
        <dbReference type="ARBA" id="ARBA00020756"/>
    </source>
</evidence>
<keyword evidence="7" id="KW-1185">Reference proteome</keyword>
<comment type="similarity">
    <text evidence="1">Belongs to the V-ATPase E subunit family.</text>
</comment>
<keyword evidence="3" id="KW-0813">Transport</keyword>
<evidence type="ECO:0000313" key="6">
    <source>
        <dbReference type="EMBL" id="MBB5226423.1"/>
    </source>
</evidence>
<sequence>MEELRSTEILDKEIEADARKKAEKIFARAEEEAKAILSDVERRVNEAKAQKESYYSAKYAQAERSVNEALPLEKGRFLVSFYSDAVSKAFNEYLENLGESKRLALIEHKLEHLPESLLLKKVNALVFGFKVSDAKKLLEKSVKNLGKVEEVSFERSGEEEALGNAFHEGIILSSDDGFVKVRATIDQLVREIKDKYSMELAEKLFGGRLPE</sequence>
<evidence type="ECO:0000256" key="5">
    <source>
        <dbReference type="SAM" id="Coils"/>
    </source>
</evidence>
<comment type="caution">
    <text evidence="6">The sequence shown here is derived from an EMBL/GenBank/DDBJ whole genome shotgun (WGS) entry which is preliminary data.</text>
</comment>
<proteinExistence type="inferred from homology"/>
<dbReference type="AlphaFoldDB" id="A0A7W8G9N1"/>
<dbReference type="InterPro" id="IPR038495">
    <property type="entry name" value="ATPase_E_C"/>
</dbReference>
<accession>A0A7W8G9N1</accession>
<dbReference type="SUPFAM" id="SSF160527">
    <property type="entry name" value="V-type ATPase subunit E-like"/>
    <property type="match status" value="1"/>
</dbReference>
<evidence type="ECO:0000256" key="4">
    <source>
        <dbReference type="ARBA" id="ARBA00023065"/>
    </source>
</evidence>
<dbReference type="GO" id="GO:0046961">
    <property type="term" value="F:proton-transporting ATPase activity, rotational mechanism"/>
    <property type="evidence" value="ECO:0007669"/>
    <property type="project" value="InterPro"/>
</dbReference>
<dbReference type="EMBL" id="JACHFQ010000005">
    <property type="protein sequence ID" value="MBB5226423.1"/>
    <property type="molecule type" value="Genomic_DNA"/>
</dbReference>
<dbReference type="InterPro" id="IPR002842">
    <property type="entry name" value="ATPase_V1_Esu"/>
</dbReference>
<keyword evidence="4" id="KW-0406">Ion transport</keyword>
<feature type="coiled-coil region" evidence="5">
    <location>
        <begin position="19"/>
        <end position="57"/>
    </location>
</feature>
<dbReference type="Gene3D" id="3.30.2320.30">
    <property type="entry name" value="ATP synthase, E subunit, C-terminal"/>
    <property type="match status" value="1"/>
</dbReference>
<reference evidence="6 7" key="1">
    <citation type="submission" date="2020-08" db="EMBL/GenBank/DDBJ databases">
        <title>Genomic Encyclopedia of Type Strains, Phase IV (KMG-IV): sequencing the most valuable type-strain genomes for metagenomic binning, comparative biology and taxonomic classification.</title>
        <authorList>
            <person name="Goeker M."/>
        </authorList>
    </citation>
    <scope>NUCLEOTIDE SEQUENCE [LARGE SCALE GENOMIC DNA]</scope>
    <source>
        <strain evidence="6 7">DSM 103462</strain>
    </source>
</reference>
<dbReference type="RefSeq" id="WP_184659667.1">
    <property type="nucleotide sequence ID" value="NZ_CP031518.1"/>
</dbReference>
<evidence type="ECO:0000313" key="7">
    <source>
        <dbReference type="Proteomes" id="UP000518887"/>
    </source>
</evidence>
<protein>
    <recommendedName>
        <fullName evidence="2">V-type ATP synthase subunit E</fullName>
    </recommendedName>
</protein>
<dbReference type="Proteomes" id="UP000518887">
    <property type="component" value="Unassembled WGS sequence"/>
</dbReference>
<name>A0A7W8G9N1_9SPIR</name>